<feature type="transmembrane region" description="Helical" evidence="6">
    <location>
        <begin position="107"/>
        <end position="125"/>
    </location>
</feature>
<comment type="subcellular location">
    <subcellularLocation>
        <location evidence="1 6">Membrane</location>
        <topology evidence="1 6">Multi-pass membrane protein</topology>
    </subcellularLocation>
</comment>
<reference evidence="8 9" key="1">
    <citation type="journal article" date="2011" name="Science">
        <title>The Selaginella genome identifies genetic changes associated with the evolution of vascular plants.</title>
        <authorList>
            <person name="Banks J.A."/>
            <person name="Nishiyama T."/>
            <person name="Hasebe M."/>
            <person name="Bowman J.L."/>
            <person name="Gribskov M."/>
            <person name="dePamphilis C."/>
            <person name="Albert V.A."/>
            <person name="Aono N."/>
            <person name="Aoyama T."/>
            <person name="Ambrose B.A."/>
            <person name="Ashton N.W."/>
            <person name="Axtell M.J."/>
            <person name="Barker E."/>
            <person name="Barker M.S."/>
            <person name="Bennetzen J.L."/>
            <person name="Bonawitz N.D."/>
            <person name="Chapple C."/>
            <person name="Cheng C."/>
            <person name="Correa L.G."/>
            <person name="Dacre M."/>
            <person name="DeBarry J."/>
            <person name="Dreyer I."/>
            <person name="Elias M."/>
            <person name="Engstrom E.M."/>
            <person name="Estelle M."/>
            <person name="Feng L."/>
            <person name="Finet C."/>
            <person name="Floyd S.K."/>
            <person name="Frommer W.B."/>
            <person name="Fujita T."/>
            <person name="Gramzow L."/>
            <person name="Gutensohn M."/>
            <person name="Harholt J."/>
            <person name="Hattori M."/>
            <person name="Heyl A."/>
            <person name="Hirai T."/>
            <person name="Hiwatashi Y."/>
            <person name="Ishikawa M."/>
            <person name="Iwata M."/>
            <person name="Karol K.G."/>
            <person name="Koehler B."/>
            <person name="Kolukisaoglu U."/>
            <person name="Kubo M."/>
            <person name="Kurata T."/>
            <person name="Lalonde S."/>
            <person name="Li K."/>
            <person name="Li Y."/>
            <person name="Litt A."/>
            <person name="Lyons E."/>
            <person name="Manning G."/>
            <person name="Maruyama T."/>
            <person name="Michael T.P."/>
            <person name="Mikami K."/>
            <person name="Miyazaki S."/>
            <person name="Morinaga S."/>
            <person name="Murata T."/>
            <person name="Mueller-Roeber B."/>
            <person name="Nelson D.R."/>
            <person name="Obara M."/>
            <person name="Oguri Y."/>
            <person name="Olmstead R.G."/>
            <person name="Onodera N."/>
            <person name="Petersen B.L."/>
            <person name="Pils B."/>
            <person name="Prigge M."/>
            <person name="Rensing S.A."/>
            <person name="Riano-Pachon D.M."/>
            <person name="Roberts A.W."/>
            <person name="Sato Y."/>
            <person name="Scheller H.V."/>
            <person name="Schulz B."/>
            <person name="Schulz C."/>
            <person name="Shakirov E.V."/>
            <person name="Shibagaki N."/>
            <person name="Shinohara N."/>
            <person name="Shippen D.E."/>
            <person name="Soerensen I."/>
            <person name="Sotooka R."/>
            <person name="Sugimoto N."/>
            <person name="Sugita M."/>
            <person name="Sumikawa N."/>
            <person name="Tanurdzic M."/>
            <person name="Theissen G."/>
            <person name="Ulvskov P."/>
            <person name="Wakazuki S."/>
            <person name="Weng J.K."/>
            <person name="Willats W.W."/>
            <person name="Wipf D."/>
            <person name="Wolf P.G."/>
            <person name="Yang L."/>
            <person name="Zimmer A.D."/>
            <person name="Zhu Q."/>
            <person name="Mitros T."/>
            <person name="Hellsten U."/>
            <person name="Loque D."/>
            <person name="Otillar R."/>
            <person name="Salamov A."/>
            <person name="Schmutz J."/>
            <person name="Shapiro H."/>
            <person name="Lindquist E."/>
            <person name="Lucas S."/>
            <person name="Rokhsar D."/>
            <person name="Grigoriev I.V."/>
        </authorList>
    </citation>
    <scope>NUCLEOTIDE SEQUENCE [LARGE SCALE GENOMIC DNA]</scope>
</reference>
<dbReference type="Proteomes" id="UP000001514">
    <property type="component" value="Unassembled WGS sequence"/>
</dbReference>
<evidence type="ECO:0000313" key="8">
    <source>
        <dbReference type="EMBL" id="EFJ29372.1"/>
    </source>
</evidence>
<protein>
    <recommendedName>
        <fullName evidence="6">WAT1-related protein</fullName>
    </recommendedName>
</protein>
<dbReference type="EMBL" id="GL377577">
    <property type="protein sequence ID" value="EFJ29372.1"/>
    <property type="molecule type" value="Genomic_DNA"/>
</dbReference>
<keyword evidence="3 6" id="KW-0812">Transmembrane</keyword>
<evidence type="ECO:0000256" key="6">
    <source>
        <dbReference type="RuleBase" id="RU363077"/>
    </source>
</evidence>
<keyword evidence="9" id="KW-1185">Reference proteome</keyword>
<feature type="transmembrane region" description="Helical" evidence="6">
    <location>
        <begin position="211"/>
        <end position="232"/>
    </location>
</feature>
<evidence type="ECO:0000256" key="3">
    <source>
        <dbReference type="ARBA" id="ARBA00022692"/>
    </source>
</evidence>
<evidence type="ECO:0000256" key="1">
    <source>
        <dbReference type="ARBA" id="ARBA00004141"/>
    </source>
</evidence>
<dbReference type="OrthoDB" id="1728340at2759"/>
<dbReference type="InterPro" id="IPR030184">
    <property type="entry name" value="WAT1-related"/>
</dbReference>
<dbReference type="eggNOG" id="ENOG502QSV3">
    <property type="taxonomic scope" value="Eukaryota"/>
</dbReference>
<evidence type="ECO:0000259" key="7">
    <source>
        <dbReference type="Pfam" id="PF00892"/>
    </source>
</evidence>
<organism evidence="9">
    <name type="scientific">Selaginella moellendorffii</name>
    <name type="common">Spikemoss</name>
    <dbReference type="NCBI Taxonomy" id="88036"/>
    <lineage>
        <taxon>Eukaryota</taxon>
        <taxon>Viridiplantae</taxon>
        <taxon>Streptophyta</taxon>
        <taxon>Embryophyta</taxon>
        <taxon>Tracheophyta</taxon>
        <taxon>Lycopodiopsida</taxon>
        <taxon>Selaginellales</taxon>
        <taxon>Selaginellaceae</taxon>
        <taxon>Selaginella</taxon>
    </lineage>
</organism>
<evidence type="ECO:0000256" key="2">
    <source>
        <dbReference type="ARBA" id="ARBA00007635"/>
    </source>
</evidence>
<feature type="transmembrane region" description="Helical" evidence="6">
    <location>
        <begin position="41"/>
        <end position="62"/>
    </location>
</feature>
<feature type="transmembrane region" description="Helical" evidence="6">
    <location>
        <begin position="74"/>
        <end position="95"/>
    </location>
</feature>
<feature type="domain" description="EamA" evidence="7">
    <location>
        <begin position="181"/>
        <end position="319"/>
    </location>
</feature>
<feature type="domain" description="EamA" evidence="7">
    <location>
        <begin position="23"/>
        <end position="153"/>
    </location>
</feature>
<feature type="transmembrane region" description="Helical" evidence="6">
    <location>
        <begin position="12"/>
        <end position="29"/>
    </location>
</feature>
<comment type="similarity">
    <text evidence="2 6">Belongs to the drug/metabolite transporter (DMT) superfamily. Plant drug/metabolite exporter (P-DME) (TC 2.A.7.4) family.</text>
</comment>
<evidence type="ECO:0000313" key="9">
    <source>
        <dbReference type="Proteomes" id="UP000001514"/>
    </source>
</evidence>
<sequence>MQPIDLFEKLKVHAALVVLQLGFAGFEILTRNLLIDGFSPFVFPVYRNAIAFLVLAPLAYWLERNERPKLEWAQLPMFLCLGTIGILGNQISYILGLRYTSASFTSAYRNSMPVFTFLISYFIGIERVKLRTREGQAKILGTTFGVTGALIMSLYRGAEIIRPPSPGNRLLHGFHFSSWNLGVVILTAAFLSFAIFLILQAQLMKTFPAPLSIASISIGIGCIELAILALMIDRNFSRWKLNSTSATITVVYAGVVASGLVSAIQSWGVKRCGPVTVAAYQPLETVAVAVLSFLFLREGFRLGSMVGAAIVVSGLYLLIWGQSKEKKDNSLQKPLLRKVRNSPKLVNWEALFCTTGQCCRGRVAKSRWLSTNNLFFDGIFASLLSFHCLNILSPLIES</sequence>
<keyword evidence="4 6" id="KW-1133">Transmembrane helix</keyword>
<dbReference type="Gramene" id="EFJ29372">
    <property type="protein sequence ID" value="EFJ29372"/>
    <property type="gene ID" value="SELMODRAFT_91939"/>
</dbReference>
<dbReference type="InterPro" id="IPR037185">
    <property type="entry name" value="EmrE-like"/>
</dbReference>
<dbReference type="PANTHER" id="PTHR31218">
    <property type="entry name" value="WAT1-RELATED PROTEIN"/>
    <property type="match status" value="1"/>
</dbReference>
<evidence type="ECO:0000256" key="4">
    <source>
        <dbReference type="ARBA" id="ARBA00022989"/>
    </source>
</evidence>
<feature type="transmembrane region" description="Helical" evidence="6">
    <location>
        <begin position="178"/>
        <end position="199"/>
    </location>
</feature>
<dbReference type="OMA" id="SSSTRMW"/>
<feature type="transmembrane region" description="Helical" evidence="6">
    <location>
        <begin position="275"/>
        <end position="296"/>
    </location>
</feature>
<feature type="transmembrane region" description="Helical" evidence="6">
    <location>
        <begin position="302"/>
        <end position="320"/>
    </location>
</feature>
<dbReference type="InterPro" id="IPR000620">
    <property type="entry name" value="EamA_dom"/>
</dbReference>
<dbReference type="GO" id="GO:0005886">
    <property type="term" value="C:plasma membrane"/>
    <property type="evidence" value="ECO:0000318"/>
    <property type="project" value="GO_Central"/>
</dbReference>
<dbReference type="SUPFAM" id="SSF103481">
    <property type="entry name" value="Multidrug resistance efflux transporter EmrE"/>
    <property type="match status" value="2"/>
</dbReference>
<keyword evidence="5 6" id="KW-0472">Membrane</keyword>
<dbReference type="KEGG" id="smo:SELMODRAFT_91939"/>
<dbReference type="GO" id="GO:0022857">
    <property type="term" value="F:transmembrane transporter activity"/>
    <property type="evidence" value="ECO:0007669"/>
    <property type="project" value="InterPro"/>
</dbReference>
<accession>D8RE41</accession>
<gene>
    <name evidence="8" type="ORF">SELMODRAFT_91939</name>
</gene>
<evidence type="ECO:0000256" key="5">
    <source>
        <dbReference type="ARBA" id="ARBA00023136"/>
    </source>
</evidence>
<feature type="transmembrane region" description="Helical" evidence="6">
    <location>
        <begin position="244"/>
        <end position="263"/>
    </location>
</feature>
<dbReference type="HOGENOM" id="CLU_025359_1_2_1"/>
<name>D8RE41_SELML</name>
<dbReference type="AlphaFoldDB" id="D8RE41"/>
<dbReference type="InParanoid" id="D8RE41"/>
<dbReference type="Pfam" id="PF00892">
    <property type="entry name" value="EamA"/>
    <property type="match status" value="2"/>
</dbReference>
<proteinExistence type="inferred from homology"/>
<feature type="transmembrane region" description="Helical" evidence="6">
    <location>
        <begin position="137"/>
        <end position="158"/>
    </location>
</feature>
<feature type="transmembrane region" description="Helical" evidence="6">
    <location>
        <begin position="374"/>
        <end position="396"/>
    </location>
</feature>